<dbReference type="Proteomes" id="UP000238322">
    <property type="component" value="Unassembled WGS sequence"/>
</dbReference>
<keyword evidence="5 10" id="KW-0418">Kinase</keyword>
<feature type="transmembrane region" description="Helical" evidence="8">
    <location>
        <begin position="472"/>
        <end position="491"/>
    </location>
</feature>
<dbReference type="InterPro" id="IPR000719">
    <property type="entry name" value="Prot_kinase_dom"/>
</dbReference>
<evidence type="ECO:0000259" key="9">
    <source>
        <dbReference type="PROSITE" id="PS50011"/>
    </source>
</evidence>
<dbReference type="GO" id="GO:0005524">
    <property type="term" value="F:ATP binding"/>
    <property type="evidence" value="ECO:0007669"/>
    <property type="project" value="UniProtKB-UniRule"/>
</dbReference>
<reference evidence="10 11" key="1">
    <citation type="submission" date="2018-02" db="EMBL/GenBank/DDBJ databases">
        <title>Comparative genomes isolates from brazilian mangrove.</title>
        <authorList>
            <person name="Araujo J.E."/>
            <person name="Taketani R.G."/>
            <person name="Silva M.C.P."/>
            <person name="Loureco M.V."/>
            <person name="Andreote F.D."/>
        </authorList>
    </citation>
    <scope>NUCLEOTIDE SEQUENCE [LARGE SCALE GENOMIC DNA]</scope>
    <source>
        <strain evidence="10 11">Hex-1 MGV</strain>
    </source>
</reference>
<proteinExistence type="predicted"/>
<dbReference type="FunFam" id="1.10.510.10:FF:000021">
    <property type="entry name" value="Serine/threonine protein kinase"/>
    <property type="match status" value="1"/>
</dbReference>
<feature type="transmembrane region" description="Helical" evidence="8">
    <location>
        <begin position="418"/>
        <end position="436"/>
    </location>
</feature>
<dbReference type="Gene3D" id="3.30.200.20">
    <property type="entry name" value="Phosphorylase Kinase, domain 1"/>
    <property type="match status" value="1"/>
</dbReference>
<dbReference type="CDD" id="cd14014">
    <property type="entry name" value="STKc_PknB_like"/>
    <property type="match status" value="1"/>
</dbReference>
<accession>A0A2S8FKB0</accession>
<feature type="transmembrane region" description="Helical" evidence="8">
    <location>
        <begin position="387"/>
        <end position="406"/>
    </location>
</feature>
<dbReference type="PANTHER" id="PTHR43289">
    <property type="entry name" value="MITOGEN-ACTIVATED PROTEIN KINASE KINASE KINASE 20-RELATED"/>
    <property type="match status" value="1"/>
</dbReference>
<evidence type="ECO:0000256" key="3">
    <source>
        <dbReference type="ARBA" id="ARBA00022679"/>
    </source>
</evidence>
<dbReference type="GO" id="GO:0004674">
    <property type="term" value="F:protein serine/threonine kinase activity"/>
    <property type="evidence" value="ECO:0007669"/>
    <property type="project" value="UniProtKB-KW"/>
</dbReference>
<dbReference type="InterPro" id="IPR011009">
    <property type="entry name" value="Kinase-like_dom_sf"/>
</dbReference>
<dbReference type="PROSITE" id="PS50011">
    <property type="entry name" value="PROTEIN_KINASE_DOM"/>
    <property type="match status" value="1"/>
</dbReference>
<keyword evidence="3" id="KW-0808">Transferase</keyword>
<keyword evidence="6 7" id="KW-0067">ATP-binding</keyword>
<organism evidence="10 11">
    <name type="scientific">Blastopirellula marina</name>
    <dbReference type="NCBI Taxonomy" id="124"/>
    <lineage>
        <taxon>Bacteria</taxon>
        <taxon>Pseudomonadati</taxon>
        <taxon>Planctomycetota</taxon>
        <taxon>Planctomycetia</taxon>
        <taxon>Pirellulales</taxon>
        <taxon>Pirellulaceae</taxon>
        <taxon>Blastopirellula</taxon>
    </lineage>
</organism>
<feature type="binding site" evidence="7">
    <location>
        <position position="123"/>
    </location>
    <ligand>
        <name>ATP</name>
        <dbReference type="ChEBI" id="CHEBI:30616"/>
    </ligand>
</feature>
<keyword evidence="8" id="KW-0812">Transmembrane</keyword>
<dbReference type="SMART" id="SM00220">
    <property type="entry name" value="S_TKc"/>
    <property type="match status" value="1"/>
</dbReference>
<protein>
    <recommendedName>
        <fullName evidence="1">non-specific serine/threonine protein kinase</fullName>
        <ecNumber evidence="1">2.7.11.1</ecNumber>
    </recommendedName>
</protein>
<evidence type="ECO:0000256" key="5">
    <source>
        <dbReference type="ARBA" id="ARBA00022777"/>
    </source>
</evidence>
<dbReference type="RefSeq" id="WP_105331629.1">
    <property type="nucleotide sequence ID" value="NZ_PUHY01000012.1"/>
</dbReference>
<keyword evidence="8" id="KW-0472">Membrane</keyword>
<evidence type="ECO:0000256" key="8">
    <source>
        <dbReference type="SAM" id="Phobius"/>
    </source>
</evidence>
<comment type="caution">
    <text evidence="10">The sequence shown here is derived from an EMBL/GenBank/DDBJ whole genome shotgun (WGS) entry which is preliminary data.</text>
</comment>
<dbReference type="OrthoDB" id="6111975at2"/>
<evidence type="ECO:0000256" key="7">
    <source>
        <dbReference type="PROSITE-ProRule" id="PRU10141"/>
    </source>
</evidence>
<feature type="domain" description="Protein kinase" evidence="9">
    <location>
        <begin position="90"/>
        <end position="353"/>
    </location>
</feature>
<feature type="transmembrane region" description="Helical" evidence="8">
    <location>
        <begin position="523"/>
        <end position="541"/>
    </location>
</feature>
<dbReference type="Gene3D" id="1.10.510.10">
    <property type="entry name" value="Transferase(Phosphotransferase) domain 1"/>
    <property type="match status" value="1"/>
</dbReference>
<dbReference type="PROSITE" id="PS00108">
    <property type="entry name" value="PROTEIN_KINASE_ST"/>
    <property type="match status" value="1"/>
</dbReference>
<keyword evidence="2 10" id="KW-0723">Serine/threonine-protein kinase</keyword>
<name>A0A2S8FKB0_9BACT</name>
<evidence type="ECO:0000256" key="4">
    <source>
        <dbReference type="ARBA" id="ARBA00022741"/>
    </source>
</evidence>
<evidence type="ECO:0000256" key="1">
    <source>
        <dbReference type="ARBA" id="ARBA00012513"/>
    </source>
</evidence>
<dbReference type="InterPro" id="IPR017441">
    <property type="entry name" value="Protein_kinase_ATP_BS"/>
</dbReference>
<dbReference type="AlphaFoldDB" id="A0A2S8FKB0"/>
<gene>
    <name evidence="10" type="ORF">C5Y83_20645</name>
</gene>
<keyword evidence="8" id="KW-1133">Transmembrane helix</keyword>
<dbReference type="InterPro" id="IPR008271">
    <property type="entry name" value="Ser/Thr_kinase_AS"/>
</dbReference>
<dbReference type="PANTHER" id="PTHR43289:SF6">
    <property type="entry name" value="SERINE_THREONINE-PROTEIN KINASE NEKL-3"/>
    <property type="match status" value="1"/>
</dbReference>
<dbReference type="SUPFAM" id="SSF56112">
    <property type="entry name" value="Protein kinase-like (PK-like)"/>
    <property type="match status" value="1"/>
</dbReference>
<sequence>MPLDPDQLDQQLAELLDDLTLRAQRGEMVDLDVVASQHPHLATELREVWGAVMLADAVAFNISVTKPSASDEELPEKLSQLKLPLKFGDYELLEEIGRGGMGVVYRARQISLNRIVAVKMILKAQLASEDELSRFLAEAESAARLSHPGIVPVYEVGQRDGRYYFSMKYIEGETLAERLARGPMPSKEIAYMMRTVSSAVHEAHQHGILHRDLKPSNILIDRSGAPVVTDFGLAKQVTGDVESITRSGAILGTPAYMAPEQASGDRGAVGPASDVYGLGTILFAMLTGQPPFQGKQPVDVLLKVLEQDPPFPHQVNPRVDRDLEMIALRCMQKPIDLRYRDAQSLCNDFDAYLNDEAISARSGQFLQVFSRLFRETHNAHVLENWGVLWMWHSLVLLICCVVTQILEWNHDEVRWHYILIWTVISGIWAAFFWYMRRRMGPVTFVERQVAHVWGSGLIGVACLFPIEWMLGLKALELSPLLAIISGMIFLVKGGILTGWFYFQALALFLCSIPMALWPDAAHLIFGVVAAGSFFIPGLQYYRQRLRTRSEMGKIAAPSTFVE</sequence>
<evidence type="ECO:0000313" key="10">
    <source>
        <dbReference type="EMBL" id="PQO32618.1"/>
    </source>
</evidence>
<evidence type="ECO:0000256" key="2">
    <source>
        <dbReference type="ARBA" id="ARBA00022527"/>
    </source>
</evidence>
<dbReference type="EMBL" id="PUHY01000012">
    <property type="protein sequence ID" value="PQO32618.1"/>
    <property type="molecule type" value="Genomic_DNA"/>
</dbReference>
<dbReference type="PROSITE" id="PS00107">
    <property type="entry name" value="PROTEIN_KINASE_ATP"/>
    <property type="match status" value="1"/>
</dbReference>
<evidence type="ECO:0000256" key="6">
    <source>
        <dbReference type="ARBA" id="ARBA00022840"/>
    </source>
</evidence>
<feature type="transmembrane region" description="Helical" evidence="8">
    <location>
        <begin position="448"/>
        <end position="466"/>
    </location>
</feature>
<keyword evidence="4 7" id="KW-0547">Nucleotide-binding</keyword>
<evidence type="ECO:0000313" key="11">
    <source>
        <dbReference type="Proteomes" id="UP000238322"/>
    </source>
</evidence>
<dbReference type="Pfam" id="PF00069">
    <property type="entry name" value="Pkinase"/>
    <property type="match status" value="1"/>
</dbReference>
<dbReference type="EC" id="2.7.11.1" evidence="1"/>